<keyword evidence="3 6" id="KW-0812">Transmembrane</keyword>
<dbReference type="GO" id="GO:0140359">
    <property type="term" value="F:ABC-type transporter activity"/>
    <property type="evidence" value="ECO:0007669"/>
    <property type="project" value="InterPro"/>
</dbReference>
<keyword evidence="2" id="KW-1003">Cell membrane</keyword>
<name>A0A0H1R1I0_9EURY</name>
<feature type="transmembrane region" description="Helical" evidence="6">
    <location>
        <begin position="261"/>
        <end position="281"/>
    </location>
</feature>
<keyword evidence="5 6" id="KW-0472">Membrane</keyword>
<protein>
    <submittedName>
        <fullName evidence="8">ABC-type Na+ efflux pump, permease component</fullName>
    </submittedName>
</protein>
<feature type="transmembrane region" description="Helical" evidence="6">
    <location>
        <begin position="288"/>
        <end position="308"/>
    </location>
</feature>
<evidence type="ECO:0000256" key="3">
    <source>
        <dbReference type="ARBA" id="ARBA00022692"/>
    </source>
</evidence>
<reference evidence="8 9" key="1">
    <citation type="journal article" date="2015" name="Int. J. Syst. Evol. Microbiol.">
        <title>Methanoculleus sediminis sp. nov., a methanogen from sediments near a submarine mud volcano.</title>
        <authorList>
            <person name="Chen S.C."/>
            <person name="Chen M.F."/>
            <person name="Lai M.C."/>
            <person name="Weng C.Y."/>
            <person name="Wu S.Y."/>
            <person name="Lin S."/>
            <person name="Yang T.F."/>
            <person name="Chen P.C."/>
        </authorList>
    </citation>
    <scope>NUCLEOTIDE SEQUENCE [LARGE SCALE GENOMIC DNA]</scope>
    <source>
        <strain evidence="8 9">S3Fa</strain>
    </source>
</reference>
<feature type="domain" description="ABC-2 type transporter transmembrane" evidence="7">
    <location>
        <begin position="27"/>
        <end position="310"/>
    </location>
</feature>
<comment type="caution">
    <text evidence="8">The sequence shown here is derived from an EMBL/GenBank/DDBJ whole genome shotgun (WGS) entry which is preliminary data.</text>
</comment>
<evidence type="ECO:0000256" key="1">
    <source>
        <dbReference type="ARBA" id="ARBA00004651"/>
    </source>
</evidence>
<dbReference type="OrthoDB" id="51659at2157"/>
<dbReference type="RefSeq" id="WP_048179706.1">
    <property type="nucleotide sequence ID" value="NZ_JXOJ01000001.1"/>
</dbReference>
<dbReference type="PANTHER" id="PTHR30294:SF29">
    <property type="entry name" value="MULTIDRUG ABC TRANSPORTER PERMEASE YBHS-RELATED"/>
    <property type="match status" value="1"/>
</dbReference>
<evidence type="ECO:0000259" key="7">
    <source>
        <dbReference type="Pfam" id="PF12698"/>
    </source>
</evidence>
<accession>A0A0H1R1I0</accession>
<dbReference type="EMBL" id="JXOJ01000001">
    <property type="protein sequence ID" value="KLK89055.1"/>
    <property type="molecule type" value="Genomic_DNA"/>
</dbReference>
<dbReference type="PANTHER" id="PTHR30294">
    <property type="entry name" value="MEMBRANE COMPONENT OF ABC TRANSPORTER YHHJ-RELATED"/>
    <property type="match status" value="1"/>
</dbReference>
<feature type="transmembrane region" description="Helical" evidence="6">
    <location>
        <begin position="21"/>
        <end position="48"/>
    </location>
</feature>
<keyword evidence="4 6" id="KW-1133">Transmembrane helix</keyword>
<feature type="transmembrane region" description="Helical" evidence="6">
    <location>
        <begin position="235"/>
        <end position="255"/>
    </location>
</feature>
<organism evidence="8 9">
    <name type="scientific">Methanoculleus sediminis</name>
    <dbReference type="NCBI Taxonomy" id="1550566"/>
    <lineage>
        <taxon>Archaea</taxon>
        <taxon>Methanobacteriati</taxon>
        <taxon>Methanobacteriota</taxon>
        <taxon>Stenosarchaea group</taxon>
        <taxon>Methanomicrobia</taxon>
        <taxon>Methanomicrobiales</taxon>
        <taxon>Methanomicrobiaceae</taxon>
        <taxon>Methanoculleus</taxon>
    </lineage>
</organism>
<evidence type="ECO:0000313" key="8">
    <source>
        <dbReference type="EMBL" id="KLK89055.1"/>
    </source>
</evidence>
<dbReference type="PATRIC" id="fig|1550566.3.peg.209"/>
<sequence length="360" mass="39172">MKTRNIGLIAKKELLGLSSEKTIVFAILLQVFIAMFSSFLMVGLTAMYDPEAIEGYSTTTYGVGYAGADSPLIDEFEKRDDLILHRMDLSQALAALRERKISAVVYVPDTPPDAEKPVTVTLYLIQNDLQSSVINVKVKEVLQGYEKELREVRADRMTAFPVSLNFPESGGGENFFEFVYGLLIPLLVLLPAIVSAALIIDLITEEYQRQTLETLMSTPVTFAEMVWGKVAACEVLVPVQAGAWLLLLGFNGIAVDNAAAILLHASAGGLFLILLGALVALHYRERTSAQFIFSTALVVVFLLVMAVPYNPLNLMVRLAVDTAGPVHWLILALVAGATVLLGWAVTAYARRVGEAAPLAR</sequence>
<dbReference type="GO" id="GO:0005886">
    <property type="term" value="C:plasma membrane"/>
    <property type="evidence" value="ECO:0007669"/>
    <property type="project" value="UniProtKB-SubCell"/>
</dbReference>
<dbReference type="AlphaFoldDB" id="A0A0H1R1I0"/>
<gene>
    <name evidence="8" type="ORF">SZ63_00955</name>
</gene>
<comment type="subcellular location">
    <subcellularLocation>
        <location evidence="1">Cell membrane</location>
        <topology evidence="1">Multi-pass membrane protein</topology>
    </subcellularLocation>
</comment>
<evidence type="ECO:0000313" key="9">
    <source>
        <dbReference type="Proteomes" id="UP000035301"/>
    </source>
</evidence>
<feature type="transmembrane region" description="Helical" evidence="6">
    <location>
        <begin position="178"/>
        <end position="200"/>
    </location>
</feature>
<evidence type="ECO:0000256" key="4">
    <source>
        <dbReference type="ARBA" id="ARBA00022989"/>
    </source>
</evidence>
<dbReference type="InterPro" id="IPR051449">
    <property type="entry name" value="ABC-2_transporter_component"/>
</dbReference>
<dbReference type="InterPro" id="IPR013525">
    <property type="entry name" value="ABC2_TM"/>
</dbReference>
<evidence type="ECO:0000256" key="5">
    <source>
        <dbReference type="ARBA" id="ARBA00023136"/>
    </source>
</evidence>
<keyword evidence="9" id="KW-1185">Reference proteome</keyword>
<dbReference type="STRING" id="1550566.SZ63_00955"/>
<proteinExistence type="predicted"/>
<feature type="transmembrane region" description="Helical" evidence="6">
    <location>
        <begin position="328"/>
        <end position="349"/>
    </location>
</feature>
<evidence type="ECO:0000256" key="2">
    <source>
        <dbReference type="ARBA" id="ARBA00022475"/>
    </source>
</evidence>
<evidence type="ECO:0000256" key="6">
    <source>
        <dbReference type="SAM" id="Phobius"/>
    </source>
</evidence>
<dbReference type="Proteomes" id="UP000035301">
    <property type="component" value="Unassembled WGS sequence"/>
</dbReference>
<dbReference type="Pfam" id="PF12698">
    <property type="entry name" value="ABC2_membrane_3"/>
    <property type="match status" value="1"/>
</dbReference>